<keyword evidence="3" id="KW-1185">Reference proteome</keyword>
<evidence type="ECO:0000313" key="3">
    <source>
        <dbReference type="Proteomes" id="UP001432322"/>
    </source>
</evidence>
<dbReference type="EMBL" id="BTSY01000003">
    <property type="protein sequence ID" value="GMT19678.1"/>
    <property type="molecule type" value="Genomic_DNA"/>
</dbReference>
<proteinExistence type="predicted"/>
<organism evidence="2 3">
    <name type="scientific">Pristionchus fissidentatus</name>
    <dbReference type="NCBI Taxonomy" id="1538716"/>
    <lineage>
        <taxon>Eukaryota</taxon>
        <taxon>Metazoa</taxon>
        <taxon>Ecdysozoa</taxon>
        <taxon>Nematoda</taxon>
        <taxon>Chromadorea</taxon>
        <taxon>Rhabditida</taxon>
        <taxon>Rhabditina</taxon>
        <taxon>Diplogasteromorpha</taxon>
        <taxon>Diplogasteroidea</taxon>
        <taxon>Neodiplogasteridae</taxon>
        <taxon>Pristionchus</taxon>
    </lineage>
</organism>
<gene>
    <name evidence="2" type="ORF">PFISCL1PPCAC_10975</name>
</gene>
<feature type="non-terminal residue" evidence="2">
    <location>
        <position position="1"/>
    </location>
</feature>
<reference evidence="2" key="1">
    <citation type="submission" date="2023-10" db="EMBL/GenBank/DDBJ databases">
        <title>Genome assembly of Pristionchus species.</title>
        <authorList>
            <person name="Yoshida K."/>
            <person name="Sommer R.J."/>
        </authorList>
    </citation>
    <scope>NUCLEOTIDE SEQUENCE</scope>
    <source>
        <strain evidence="2">RS5133</strain>
    </source>
</reference>
<protein>
    <recommendedName>
        <fullName evidence="4">Secreted protein</fullName>
    </recommendedName>
</protein>
<name>A0AAV5VMW7_9BILA</name>
<keyword evidence="1" id="KW-0472">Membrane</keyword>
<keyword evidence="1" id="KW-0812">Transmembrane</keyword>
<feature type="transmembrane region" description="Helical" evidence="1">
    <location>
        <begin position="29"/>
        <end position="47"/>
    </location>
</feature>
<keyword evidence="1" id="KW-1133">Transmembrane helix</keyword>
<dbReference type="AlphaFoldDB" id="A0AAV5VMW7"/>
<sequence length="89" mass="9809">SNSFILSSFLSSFLFILSSHSSNLLFISLFFFLNSLFSSSTLLTLLVRSFTLFDRFSTASADSCETLVLNALACRFENRSIAAGMNGRS</sequence>
<evidence type="ECO:0000256" key="1">
    <source>
        <dbReference type="SAM" id="Phobius"/>
    </source>
</evidence>
<dbReference type="Proteomes" id="UP001432322">
    <property type="component" value="Unassembled WGS sequence"/>
</dbReference>
<evidence type="ECO:0000313" key="2">
    <source>
        <dbReference type="EMBL" id="GMT19678.1"/>
    </source>
</evidence>
<comment type="caution">
    <text evidence="2">The sequence shown here is derived from an EMBL/GenBank/DDBJ whole genome shotgun (WGS) entry which is preliminary data.</text>
</comment>
<accession>A0AAV5VMW7</accession>
<evidence type="ECO:0008006" key="4">
    <source>
        <dbReference type="Google" id="ProtNLM"/>
    </source>
</evidence>